<dbReference type="PROSITE" id="PS52012">
    <property type="entry name" value="CFEM"/>
    <property type="match status" value="1"/>
</dbReference>
<protein>
    <recommendedName>
        <fullName evidence="18">CFEM domain-containing protein</fullName>
    </recommendedName>
</protein>
<keyword evidence="14" id="KW-0349">Heme</keyword>
<keyword evidence="14" id="KW-0408">Iron</keyword>
<evidence type="ECO:0000256" key="1">
    <source>
        <dbReference type="ARBA" id="ARBA00004141"/>
    </source>
</evidence>
<dbReference type="InterPro" id="IPR052337">
    <property type="entry name" value="SAT4-like"/>
</dbReference>
<dbReference type="OrthoDB" id="2496787at2759"/>
<keyword evidence="11 14" id="KW-1015">Disulfide bond</keyword>
<dbReference type="GO" id="GO:0098552">
    <property type="term" value="C:side of membrane"/>
    <property type="evidence" value="ECO:0007669"/>
    <property type="project" value="UniProtKB-KW"/>
</dbReference>
<keyword evidence="10 16" id="KW-0472">Membrane</keyword>
<evidence type="ECO:0000256" key="13">
    <source>
        <dbReference type="ARBA" id="ARBA00038359"/>
    </source>
</evidence>
<evidence type="ECO:0000256" key="5">
    <source>
        <dbReference type="ARBA" id="ARBA00022525"/>
    </source>
</evidence>
<comment type="similarity">
    <text evidence="13">Belongs to the SAT4 family.</text>
</comment>
<evidence type="ECO:0000256" key="7">
    <source>
        <dbReference type="ARBA" id="ARBA00022692"/>
    </source>
</evidence>
<keyword evidence="20" id="KW-1185">Reference proteome</keyword>
<feature type="transmembrane region" description="Helical" evidence="16">
    <location>
        <begin position="289"/>
        <end position="309"/>
    </location>
</feature>
<evidence type="ECO:0000313" key="19">
    <source>
        <dbReference type="EMBL" id="KAF2635349.1"/>
    </source>
</evidence>
<comment type="subcellular location">
    <subcellularLocation>
        <location evidence="2">Membrane</location>
        <topology evidence="2">Lipid-anchor</topology>
        <topology evidence="2">GPI-anchor</topology>
    </subcellularLocation>
    <subcellularLocation>
        <location evidence="1">Membrane</location>
        <topology evidence="1">Multi-pass membrane protein</topology>
    </subcellularLocation>
    <subcellularLocation>
        <location evidence="3">Secreted</location>
    </subcellularLocation>
</comment>
<feature type="disulfide bond" evidence="14">
    <location>
        <begin position="44"/>
        <end position="51"/>
    </location>
</feature>
<evidence type="ECO:0000256" key="2">
    <source>
        <dbReference type="ARBA" id="ARBA00004589"/>
    </source>
</evidence>
<dbReference type="SMART" id="SM00747">
    <property type="entry name" value="CFEM"/>
    <property type="match status" value="1"/>
</dbReference>
<dbReference type="PANTHER" id="PTHR33048">
    <property type="entry name" value="PTH11-LIKE INTEGRAL MEMBRANE PROTEIN (AFU_ORTHOLOGUE AFUA_5G11245)"/>
    <property type="match status" value="1"/>
</dbReference>
<dbReference type="GO" id="GO:0005576">
    <property type="term" value="C:extracellular region"/>
    <property type="evidence" value="ECO:0007669"/>
    <property type="project" value="UniProtKB-SubCell"/>
</dbReference>
<evidence type="ECO:0000256" key="14">
    <source>
        <dbReference type="PROSITE-ProRule" id="PRU01356"/>
    </source>
</evidence>
<dbReference type="InterPro" id="IPR049326">
    <property type="entry name" value="Rhodopsin_dom_fungi"/>
</dbReference>
<keyword evidence="14" id="KW-0479">Metal-binding</keyword>
<evidence type="ECO:0000256" key="17">
    <source>
        <dbReference type="SAM" id="SignalP"/>
    </source>
</evidence>
<feature type="transmembrane region" description="Helical" evidence="16">
    <location>
        <begin position="254"/>
        <end position="277"/>
    </location>
</feature>
<feature type="region of interest" description="Disordered" evidence="15">
    <location>
        <begin position="408"/>
        <end position="457"/>
    </location>
</feature>
<gene>
    <name evidence="19" type="ORF">P280DRAFT_484724</name>
</gene>
<dbReference type="GO" id="GO:0046872">
    <property type="term" value="F:metal ion binding"/>
    <property type="evidence" value="ECO:0007669"/>
    <property type="project" value="UniProtKB-UniRule"/>
</dbReference>
<feature type="compositionally biased region" description="Basic and acidic residues" evidence="15">
    <location>
        <begin position="430"/>
        <end position="446"/>
    </location>
</feature>
<keyword evidence="5" id="KW-0964">Secreted</keyword>
<feature type="transmembrane region" description="Helical" evidence="16">
    <location>
        <begin position="130"/>
        <end position="149"/>
    </location>
</feature>
<evidence type="ECO:0000256" key="16">
    <source>
        <dbReference type="SAM" id="Phobius"/>
    </source>
</evidence>
<comment type="similarity">
    <text evidence="4">Belongs to the RBT5 family.</text>
</comment>
<dbReference type="Pfam" id="PF20684">
    <property type="entry name" value="Fung_rhodopsin"/>
    <property type="match status" value="1"/>
</dbReference>
<feature type="signal peptide" evidence="17">
    <location>
        <begin position="1"/>
        <end position="22"/>
    </location>
</feature>
<reference evidence="19" key="1">
    <citation type="journal article" date="2020" name="Stud. Mycol.">
        <title>101 Dothideomycetes genomes: a test case for predicting lifestyles and emergence of pathogens.</title>
        <authorList>
            <person name="Haridas S."/>
            <person name="Albert R."/>
            <person name="Binder M."/>
            <person name="Bloem J."/>
            <person name="Labutti K."/>
            <person name="Salamov A."/>
            <person name="Andreopoulos B."/>
            <person name="Baker S."/>
            <person name="Barry K."/>
            <person name="Bills G."/>
            <person name="Bluhm B."/>
            <person name="Cannon C."/>
            <person name="Castanera R."/>
            <person name="Culley D."/>
            <person name="Daum C."/>
            <person name="Ezra D."/>
            <person name="Gonzalez J."/>
            <person name="Henrissat B."/>
            <person name="Kuo A."/>
            <person name="Liang C."/>
            <person name="Lipzen A."/>
            <person name="Lutzoni F."/>
            <person name="Magnuson J."/>
            <person name="Mondo S."/>
            <person name="Nolan M."/>
            <person name="Ohm R."/>
            <person name="Pangilinan J."/>
            <person name="Park H.-J."/>
            <person name="Ramirez L."/>
            <person name="Alfaro M."/>
            <person name="Sun H."/>
            <person name="Tritt A."/>
            <person name="Yoshinaga Y."/>
            <person name="Zwiers L.-H."/>
            <person name="Turgeon B."/>
            <person name="Goodwin S."/>
            <person name="Spatafora J."/>
            <person name="Crous P."/>
            <person name="Grigoriev I."/>
        </authorList>
    </citation>
    <scope>NUCLEOTIDE SEQUENCE</scope>
    <source>
        <strain evidence="19">CBS 473.64</strain>
    </source>
</reference>
<organism evidence="19 20">
    <name type="scientific">Massarina eburnea CBS 473.64</name>
    <dbReference type="NCBI Taxonomy" id="1395130"/>
    <lineage>
        <taxon>Eukaryota</taxon>
        <taxon>Fungi</taxon>
        <taxon>Dikarya</taxon>
        <taxon>Ascomycota</taxon>
        <taxon>Pezizomycotina</taxon>
        <taxon>Dothideomycetes</taxon>
        <taxon>Pleosporomycetidae</taxon>
        <taxon>Pleosporales</taxon>
        <taxon>Massarineae</taxon>
        <taxon>Massarinaceae</taxon>
        <taxon>Massarina</taxon>
    </lineage>
</organism>
<feature type="binding site" description="axial binding residue" evidence="14">
    <location>
        <position position="48"/>
    </location>
    <ligand>
        <name>heme</name>
        <dbReference type="ChEBI" id="CHEBI:30413"/>
    </ligand>
    <ligandPart>
        <name>Fe</name>
        <dbReference type="ChEBI" id="CHEBI:18248"/>
    </ligandPart>
</feature>
<evidence type="ECO:0000256" key="6">
    <source>
        <dbReference type="ARBA" id="ARBA00022622"/>
    </source>
</evidence>
<keyword evidence="7 16" id="KW-0812">Transmembrane</keyword>
<sequence>MRCGIFFSLGCSLVSLVAPVVAQAGLPSCAATCFQNALMAQEKCTPTDIPCICGDATLNANIQGCVLNTCTVREGLVTVNATSAMCGIPIRDRSHVLLISAIVSLIAAWIATTMRLTVGIVRESFGIDDVFALAACCAATPLSGLQFVTPALGFGRDTWGCTPTEISTVLKYVWGSQISYFPTSGFTKLCFLFFFLRIFPSQSTHRTIYVFIVITVLYTLGFTITVIFAAKPISTYWTSWDGEHPSIYSINQNVFYLTAAGVNIAIDFAIVIIPIPQLLKLKLTGRKRVFLMSIFSVGGVTIVVSLVRLSALATYGTTSNPMYDNMMSGVYSVIEGNVGVVCVCMPSFRRFLALFIPNCFDSEENSKYTPYDDDTPNKLSSSKPSRKKKSTLQGSLFQTTIMKTVDTRVETERHDSDDEVRLVDLQRNGRPAEGDHTGSLERHEPYKSPYTQHYPGN</sequence>
<evidence type="ECO:0000256" key="9">
    <source>
        <dbReference type="ARBA" id="ARBA00022989"/>
    </source>
</evidence>
<evidence type="ECO:0000256" key="15">
    <source>
        <dbReference type="SAM" id="MobiDB-lite"/>
    </source>
</evidence>
<dbReference type="EMBL" id="MU006808">
    <property type="protein sequence ID" value="KAF2635349.1"/>
    <property type="molecule type" value="Genomic_DNA"/>
</dbReference>
<name>A0A6A6RIJ1_9PLEO</name>
<keyword evidence="8 17" id="KW-0732">Signal</keyword>
<dbReference type="Pfam" id="PF05730">
    <property type="entry name" value="CFEM"/>
    <property type="match status" value="1"/>
</dbReference>
<feature type="compositionally biased region" description="Basic and acidic residues" evidence="15">
    <location>
        <begin position="408"/>
        <end position="424"/>
    </location>
</feature>
<feature type="transmembrane region" description="Helical" evidence="16">
    <location>
        <begin position="208"/>
        <end position="230"/>
    </location>
</feature>
<keyword evidence="6" id="KW-0336">GPI-anchor</keyword>
<comment type="caution">
    <text evidence="14">Lacks conserved residue(s) required for the propagation of feature annotation.</text>
</comment>
<evidence type="ECO:0000259" key="18">
    <source>
        <dbReference type="PROSITE" id="PS52012"/>
    </source>
</evidence>
<evidence type="ECO:0000256" key="12">
    <source>
        <dbReference type="ARBA" id="ARBA00023288"/>
    </source>
</evidence>
<evidence type="ECO:0000256" key="3">
    <source>
        <dbReference type="ARBA" id="ARBA00004613"/>
    </source>
</evidence>
<feature type="disulfide bond" evidence="14">
    <location>
        <begin position="53"/>
        <end position="86"/>
    </location>
</feature>
<proteinExistence type="inferred from homology"/>
<feature type="transmembrane region" description="Helical" evidence="16">
    <location>
        <begin position="178"/>
        <end position="196"/>
    </location>
</feature>
<evidence type="ECO:0000256" key="8">
    <source>
        <dbReference type="ARBA" id="ARBA00022729"/>
    </source>
</evidence>
<accession>A0A6A6RIJ1</accession>
<feature type="domain" description="CFEM" evidence="18">
    <location>
        <begin position="1"/>
        <end position="113"/>
    </location>
</feature>
<dbReference type="AlphaFoldDB" id="A0A6A6RIJ1"/>
<keyword evidence="9 16" id="KW-1133">Transmembrane helix</keyword>
<keyword evidence="6" id="KW-0325">Glycoprotein</keyword>
<feature type="transmembrane region" description="Helical" evidence="16">
    <location>
        <begin position="329"/>
        <end position="348"/>
    </location>
</feature>
<dbReference type="Proteomes" id="UP000799753">
    <property type="component" value="Unassembled WGS sequence"/>
</dbReference>
<evidence type="ECO:0000256" key="11">
    <source>
        <dbReference type="ARBA" id="ARBA00023157"/>
    </source>
</evidence>
<feature type="transmembrane region" description="Helical" evidence="16">
    <location>
        <begin position="96"/>
        <end position="118"/>
    </location>
</feature>
<evidence type="ECO:0000256" key="4">
    <source>
        <dbReference type="ARBA" id="ARBA00010031"/>
    </source>
</evidence>
<feature type="region of interest" description="Disordered" evidence="15">
    <location>
        <begin position="366"/>
        <end position="393"/>
    </location>
</feature>
<dbReference type="PANTHER" id="PTHR33048:SF123">
    <property type="entry name" value="INTEGRAL MEMBRANE PROTEIN"/>
    <property type="match status" value="1"/>
</dbReference>
<evidence type="ECO:0000256" key="10">
    <source>
        <dbReference type="ARBA" id="ARBA00023136"/>
    </source>
</evidence>
<keyword evidence="12" id="KW-0449">Lipoprotein</keyword>
<feature type="chain" id="PRO_5025518282" description="CFEM domain-containing protein" evidence="17">
    <location>
        <begin position="23"/>
        <end position="457"/>
    </location>
</feature>
<dbReference type="InterPro" id="IPR008427">
    <property type="entry name" value="Extracellular_membr_CFEM_dom"/>
</dbReference>
<evidence type="ECO:0000313" key="20">
    <source>
        <dbReference type="Proteomes" id="UP000799753"/>
    </source>
</evidence>